<evidence type="ECO:0000313" key="2">
    <source>
        <dbReference type="Proteomes" id="UP000308600"/>
    </source>
</evidence>
<dbReference type="Proteomes" id="UP000308600">
    <property type="component" value="Unassembled WGS sequence"/>
</dbReference>
<name>A0ACD3AVL6_9AGAR</name>
<gene>
    <name evidence="1" type="ORF">BDN72DRAFT_959473</name>
</gene>
<dbReference type="EMBL" id="ML208328">
    <property type="protein sequence ID" value="TFK69605.1"/>
    <property type="molecule type" value="Genomic_DNA"/>
</dbReference>
<evidence type="ECO:0000313" key="1">
    <source>
        <dbReference type="EMBL" id="TFK69605.1"/>
    </source>
</evidence>
<protein>
    <submittedName>
        <fullName evidence="1">Uncharacterized protein</fullName>
    </submittedName>
</protein>
<organism evidence="1 2">
    <name type="scientific">Pluteus cervinus</name>
    <dbReference type="NCBI Taxonomy" id="181527"/>
    <lineage>
        <taxon>Eukaryota</taxon>
        <taxon>Fungi</taxon>
        <taxon>Dikarya</taxon>
        <taxon>Basidiomycota</taxon>
        <taxon>Agaricomycotina</taxon>
        <taxon>Agaricomycetes</taxon>
        <taxon>Agaricomycetidae</taxon>
        <taxon>Agaricales</taxon>
        <taxon>Pluteineae</taxon>
        <taxon>Pluteaceae</taxon>
        <taxon>Pluteus</taxon>
    </lineage>
</organism>
<keyword evidence="2" id="KW-1185">Reference proteome</keyword>
<accession>A0ACD3AVL6</accession>
<sequence length="159" mass="17055">MDSLNNLKIDDNQPIPQSSAPAPTPSSSHPPPKHEQLLGKLSGALGGPHPQNLPTQAPPPPPPVPESKHEQLLNTLSSALGNKPVATPPPPPRPEGLLGMLSEVIAPTSPPKKEEAKADSLDEALDWVQRHIFHQGAQHNESAFEQAKDEKIAETIRHE</sequence>
<proteinExistence type="predicted"/>
<reference evidence="1 2" key="1">
    <citation type="journal article" date="2019" name="Nat. Ecol. Evol.">
        <title>Megaphylogeny resolves global patterns of mushroom evolution.</title>
        <authorList>
            <person name="Varga T."/>
            <person name="Krizsan K."/>
            <person name="Foldi C."/>
            <person name="Dima B."/>
            <person name="Sanchez-Garcia M."/>
            <person name="Sanchez-Ramirez S."/>
            <person name="Szollosi G.J."/>
            <person name="Szarkandi J.G."/>
            <person name="Papp V."/>
            <person name="Albert L."/>
            <person name="Andreopoulos W."/>
            <person name="Angelini C."/>
            <person name="Antonin V."/>
            <person name="Barry K.W."/>
            <person name="Bougher N.L."/>
            <person name="Buchanan P."/>
            <person name="Buyck B."/>
            <person name="Bense V."/>
            <person name="Catcheside P."/>
            <person name="Chovatia M."/>
            <person name="Cooper J."/>
            <person name="Damon W."/>
            <person name="Desjardin D."/>
            <person name="Finy P."/>
            <person name="Geml J."/>
            <person name="Haridas S."/>
            <person name="Hughes K."/>
            <person name="Justo A."/>
            <person name="Karasinski D."/>
            <person name="Kautmanova I."/>
            <person name="Kiss B."/>
            <person name="Kocsube S."/>
            <person name="Kotiranta H."/>
            <person name="LaButti K.M."/>
            <person name="Lechner B.E."/>
            <person name="Liimatainen K."/>
            <person name="Lipzen A."/>
            <person name="Lukacs Z."/>
            <person name="Mihaltcheva S."/>
            <person name="Morgado L.N."/>
            <person name="Niskanen T."/>
            <person name="Noordeloos M.E."/>
            <person name="Ohm R.A."/>
            <person name="Ortiz-Santana B."/>
            <person name="Ovrebo C."/>
            <person name="Racz N."/>
            <person name="Riley R."/>
            <person name="Savchenko A."/>
            <person name="Shiryaev A."/>
            <person name="Soop K."/>
            <person name="Spirin V."/>
            <person name="Szebenyi C."/>
            <person name="Tomsovsky M."/>
            <person name="Tulloss R.E."/>
            <person name="Uehling J."/>
            <person name="Grigoriev I.V."/>
            <person name="Vagvolgyi C."/>
            <person name="Papp T."/>
            <person name="Martin F.M."/>
            <person name="Miettinen O."/>
            <person name="Hibbett D.S."/>
            <person name="Nagy L.G."/>
        </authorList>
    </citation>
    <scope>NUCLEOTIDE SEQUENCE [LARGE SCALE GENOMIC DNA]</scope>
    <source>
        <strain evidence="1 2">NL-1719</strain>
    </source>
</reference>